<keyword evidence="11 18" id="KW-0547">Nucleotide-binding</keyword>
<keyword evidence="10" id="KW-0479">Metal-binding</keyword>
<evidence type="ECO:0000256" key="13">
    <source>
        <dbReference type="ARBA" id="ARBA00022801"/>
    </source>
</evidence>
<dbReference type="InterPro" id="IPR011009">
    <property type="entry name" value="Kinase-like_dom_sf"/>
</dbReference>
<evidence type="ECO:0000256" key="9">
    <source>
        <dbReference type="ARBA" id="ARBA00022679"/>
    </source>
</evidence>
<keyword evidence="14 18" id="KW-0067">ATP-binding</keyword>
<dbReference type="GO" id="GO:0005524">
    <property type="term" value="F:ATP binding"/>
    <property type="evidence" value="ECO:0007669"/>
    <property type="project" value="UniProtKB-KW"/>
</dbReference>
<evidence type="ECO:0000256" key="16">
    <source>
        <dbReference type="ARBA" id="ARBA00047899"/>
    </source>
</evidence>
<dbReference type="GO" id="GO:0046872">
    <property type="term" value="F:metal ion binding"/>
    <property type="evidence" value="ECO:0007669"/>
    <property type="project" value="UniProtKB-KW"/>
</dbReference>
<evidence type="ECO:0000256" key="15">
    <source>
        <dbReference type="ARBA" id="ARBA00022842"/>
    </source>
</evidence>
<evidence type="ECO:0000256" key="3">
    <source>
        <dbReference type="ARBA" id="ARBA00009196"/>
    </source>
</evidence>
<evidence type="ECO:0000313" key="25">
    <source>
        <dbReference type="WBParaSite" id="SVE_1793900.1"/>
    </source>
</evidence>
<dbReference type="STRING" id="75913.A0A0K0FZQ9"/>
<feature type="binding site" evidence="21">
    <location>
        <position position="320"/>
    </location>
    <ligand>
        <name>Mg(2+)</name>
        <dbReference type="ChEBI" id="CHEBI:18420"/>
    </ligand>
</feature>
<keyword evidence="7" id="KW-0690">Ribosome biogenesis</keyword>
<dbReference type="FunFam" id="3.30.200.20:FF:000148">
    <property type="entry name" value="Serine/threonine-protein kinase RIO1"/>
    <property type="match status" value="1"/>
</dbReference>
<dbReference type="InterPro" id="IPR018935">
    <property type="entry name" value="RIO_kinase_CS"/>
</dbReference>
<evidence type="ECO:0000256" key="22">
    <source>
        <dbReference type="SAM" id="MobiDB-lite"/>
    </source>
</evidence>
<feature type="binding site" evidence="21">
    <location>
        <position position="308"/>
    </location>
    <ligand>
        <name>Mg(2+)</name>
        <dbReference type="ChEBI" id="CHEBI:18420"/>
    </ligand>
</feature>
<dbReference type="Proteomes" id="UP000035680">
    <property type="component" value="Unassembled WGS sequence"/>
</dbReference>
<evidence type="ECO:0000259" key="23">
    <source>
        <dbReference type="SMART" id="SM00090"/>
    </source>
</evidence>
<dbReference type="InterPro" id="IPR017407">
    <property type="entry name" value="Ser/Thr_kinase_Rio1"/>
</dbReference>
<evidence type="ECO:0000256" key="2">
    <source>
        <dbReference type="ARBA" id="ARBA00004496"/>
    </source>
</evidence>
<dbReference type="InterPro" id="IPR018934">
    <property type="entry name" value="RIO_dom"/>
</dbReference>
<dbReference type="PROSITE" id="PS01245">
    <property type="entry name" value="RIO1"/>
    <property type="match status" value="1"/>
</dbReference>
<keyword evidence="9 18" id="KW-0808">Transferase</keyword>
<keyword evidence="15" id="KW-0460">Magnesium</keyword>
<keyword evidence="24" id="KW-1185">Reference proteome</keyword>
<dbReference type="CDD" id="cd05147">
    <property type="entry name" value="RIO1_euk"/>
    <property type="match status" value="1"/>
</dbReference>
<evidence type="ECO:0000256" key="17">
    <source>
        <dbReference type="ARBA" id="ARBA00048679"/>
    </source>
</evidence>
<evidence type="ECO:0000256" key="20">
    <source>
        <dbReference type="PIRSR" id="PIRSR038147-2"/>
    </source>
</evidence>
<dbReference type="SMART" id="SM00090">
    <property type="entry name" value="RIO"/>
    <property type="match status" value="1"/>
</dbReference>
<feature type="compositionally biased region" description="Basic and acidic residues" evidence="22">
    <location>
        <begin position="483"/>
        <end position="504"/>
    </location>
</feature>
<dbReference type="InterPro" id="IPR051272">
    <property type="entry name" value="RIO-type_Ser/Thr_kinase"/>
</dbReference>
<dbReference type="PANTHER" id="PTHR45723">
    <property type="entry name" value="SERINE/THREONINE-PROTEIN KINASE RIO1"/>
    <property type="match status" value="1"/>
</dbReference>
<comment type="cofactor">
    <cofactor evidence="1 21">
        <name>Mg(2+)</name>
        <dbReference type="ChEBI" id="CHEBI:18420"/>
    </cofactor>
</comment>
<keyword evidence="13" id="KW-0378">Hydrolase</keyword>
<evidence type="ECO:0000256" key="1">
    <source>
        <dbReference type="ARBA" id="ARBA00001946"/>
    </source>
</evidence>
<evidence type="ECO:0000256" key="21">
    <source>
        <dbReference type="PIRSR" id="PIRSR038147-3"/>
    </source>
</evidence>
<proteinExistence type="inferred from homology"/>
<dbReference type="GO" id="GO:0106310">
    <property type="term" value="F:protein serine kinase activity"/>
    <property type="evidence" value="ECO:0007669"/>
    <property type="project" value="RHEA"/>
</dbReference>
<feature type="binding site" evidence="20">
    <location>
        <position position="187"/>
    </location>
    <ligand>
        <name>ATP</name>
        <dbReference type="ChEBI" id="CHEBI:30616"/>
    </ligand>
</feature>
<dbReference type="EC" id="2.7.11.1" evidence="4 18"/>
<dbReference type="Pfam" id="PF01163">
    <property type="entry name" value="RIO1"/>
    <property type="match status" value="1"/>
</dbReference>
<dbReference type="PIRSF" id="PIRSF038147">
    <property type="entry name" value="Ser/Thr_PK_RIO1"/>
    <property type="match status" value="1"/>
</dbReference>
<feature type="compositionally biased region" description="Acidic residues" evidence="22">
    <location>
        <begin position="448"/>
        <end position="459"/>
    </location>
</feature>
<feature type="active site" description="4-aspartylphosphate intermediate" evidence="19">
    <location>
        <position position="320"/>
    </location>
</feature>
<dbReference type="Gene3D" id="3.30.200.20">
    <property type="entry name" value="Phosphorylase Kinase, domain 1"/>
    <property type="match status" value="1"/>
</dbReference>
<accession>A0A0K0FZQ9</accession>
<protein>
    <recommendedName>
        <fullName evidence="5 18">Serine/threonine-protein kinase RIO1</fullName>
        <ecNumber evidence="4 18">2.7.11.1</ecNumber>
    </recommendedName>
</protein>
<evidence type="ECO:0000256" key="14">
    <source>
        <dbReference type="ARBA" id="ARBA00022840"/>
    </source>
</evidence>
<dbReference type="GO" id="GO:0005737">
    <property type="term" value="C:cytoplasm"/>
    <property type="evidence" value="ECO:0007669"/>
    <property type="project" value="UniProtKB-SubCell"/>
</dbReference>
<reference evidence="25" key="2">
    <citation type="submission" date="2015-08" db="UniProtKB">
        <authorList>
            <consortium name="WormBaseParasite"/>
        </authorList>
    </citation>
    <scope>IDENTIFICATION</scope>
</reference>
<organism evidence="24 25">
    <name type="scientific">Strongyloides venezuelensis</name>
    <name type="common">Threadworm</name>
    <dbReference type="NCBI Taxonomy" id="75913"/>
    <lineage>
        <taxon>Eukaryota</taxon>
        <taxon>Metazoa</taxon>
        <taxon>Ecdysozoa</taxon>
        <taxon>Nematoda</taxon>
        <taxon>Chromadorea</taxon>
        <taxon>Rhabditida</taxon>
        <taxon>Tylenchina</taxon>
        <taxon>Panagrolaimomorpha</taxon>
        <taxon>Strongyloidoidea</taxon>
        <taxon>Strongyloididae</taxon>
        <taxon>Strongyloides</taxon>
    </lineage>
</organism>
<keyword evidence="8 18" id="KW-0723">Serine/threonine-protein kinase</keyword>
<dbReference type="GO" id="GO:0042254">
    <property type="term" value="P:ribosome biogenesis"/>
    <property type="evidence" value="ECO:0007669"/>
    <property type="project" value="UniProtKB-KW"/>
</dbReference>
<evidence type="ECO:0000256" key="4">
    <source>
        <dbReference type="ARBA" id="ARBA00012513"/>
    </source>
</evidence>
<keyword evidence="6" id="KW-0963">Cytoplasm</keyword>
<evidence type="ECO:0000256" key="6">
    <source>
        <dbReference type="ARBA" id="ARBA00022490"/>
    </source>
</evidence>
<evidence type="ECO:0000256" key="18">
    <source>
        <dbReference type="PIRNR" id="PIRNR038147"/>
    </source>
</evidence>
<dbReference type="GO" id="GO:0004674">
    <property type="term" value="F:protein serine/threonine kinase activity"/>
    <property type="evidence" value="ECO:0007669"/>
    <property type="project" value="UniProtKB-KW"/>
</dbReference>
<evidence type="ECO:0000313" key="24">
    <source>
        <dbReference type="Proteomes" id="UP000035680"/>
    </source>
</evidence>
<comment type="subcellular location">
    <subcellularLocation>
        <location evidence="2">Cytoplasm</location>
    </subcellularLocation>
</comment>
<feature type="compositionally biased region" description="Basic residues" evidence="22">
    <location>
        <begin position="505"/>
        <end position="525"/>
    </location>
</feature>
<reference evidence="24" key="1">
    <citation type="submission" date="2014-07" db="EMBL/GenBank/DDBJ databases">
        <authorList>
            <person name="Martin A.A"/>
            <person name="De Silva N."/>
        </authorList>
    </citation>
    <scope>NUCLEOTIDE SEQUENCE</scope>
</reference>
<comment type="catalytic activity">
    <reaction evidence="16 18">
        <text>L-threonyl-[protein] + ATP = O-phospho-L-threonyl-[protein] + ADP + H(+)</text>
        <dbReference type="Rhea" id="RHEA:46608"/>
        <dbReference type="Rhea" id="RHEA-COMP:11060"/>
        <dbReference type="Rhea" id="RHEA-COMP:11605"/>
        <dbReference type="ChEBI" id="CHEBI:15378"/>
        <dbReference type="ChEBI" id="CHEBI:30013"/>
        <dbReference type="ChEBI" id="CHEBI:30616"/>
        <dbReference type="ChEBI" id="CHEBI:61977"/>
        <dbReference type="ChEBI" id="CHEBI:456216"/>
        <dbReference type="EC" id="2.7.11.1"/>
    </reaction>
</comment>
<evidence type="ECO:0000256" key="11">
    <source>
        <dbReference type="ARBA" id="ARBA00022741"/>
    </source>
</evidence>
<feature type="domain" description="RIO kinase" evidence="23">
    <location>
        <begin position="130"/>
        <end position="366"/>
    </location>
</feature>
<comment type="catalytic activity">
    <reaction evidence="17 18">
        <text>L-seryl-[protein] + ATP = O-phospho-L-seryl-[protein] + ADP + H(+)</text>
        <dbReference type="Rhea" id="RHEA:17989"/>
        <dbReference type="Rhea" id="RHEA-COMP:9863"/>
        <dbReference type="Rhea" id="RHEA-COMP:11604"/>
        <dbReference type="ChEBI" id="CHEBI:15378"/>
        <dbReference type="ChEBI" id="CHEBI:29999"/>
        <dbReference type="ChEBI" id="CHEBI:30616"/>
        <dbReference type="ChEBI" id="CHEBI:83421"/>
        <dbReference type="ChEBI" id="CHEBI:456216"/>
        <dbReference type="EC" id="2.7.11.1"/>
    </reaction>
</comment>
<dbReference type="Gene3D" id="1.10.510.10">
    <property type="entry name" value="Transferase(Phosphotransferase) domain 1"/>
    <property type="match status" value="1"/>
</dbReference>
<feature type="active site" description="Proton acceptor" evidence="19">
    <location>
        <position position="303"/>
    </location>
</feature>
<dbReference type="AlphaFoldDB" id="A0A0K0FZQ9"/>
<evidence type="ECO:0000256" key="10">
    <source>
        <dbReference type="ARBA" id="ARBA00022723"/>
    </source>
</evidence>
<evidence type="ECO:0000256" key="8">
    <source>
        <dbReference type="ARBA" id="ARBA00022527"/>
    </source>
</evidence>
<evidence type="ECO:0000256" key="12">
    <source>
        <dbReference type="ARBA" id="ARBA00022777"/>
    </source>
</evidence>
<dbReference type="WBParaSite" id="SVE_1793900.1">
    <property type="protein sequence ID" value="SVE_1793900.1"/>
    <property type="gene ID" value="SVE_1793900"/>
</dbReference>
<evidence type="ECO:0000256" key="7">
    <source>
        <dbReference type="ARBA" id="ARBA00022517"/>
    </source>
</evidence>
<keyword evidence="12 18" id="KW-0418">Kinase</keyword>
<comment type="similarity">
    <text evidence="3 18">Belongs to the protein kinase superfamily. RIO-type Ser/Thr kinase family.</text>
</comment>
<name>A0A0K0FZQ9_STRVS</name>
<dbReference type="InterPro" id="IPR000687">
    <property type="entry name" value="RIO_kinase"/>
</dbReference>
<sequence length="525" mass="61338">MKDIKTFSSLSLVIHISYLKLGMINIEESSKNIDLNCPISDGDHDDHGNFIILGDKEDYDDELSDCEDIADIFGDETCDFTKKYNSIRNSSINPNKQVSNNNGFRKTSGEAFIQFDLDSISKHKHRKTRDRADRATVEQVLDPRTRLIIFRLVQRGVLETIEGCISTGKEANVYHALDENEQSFAIKIYKTAILTFKDRDRYVSGEFRYRHGYCRHNPRKMVATWAEKEMRNLMRMHQAGMAVPKPLLLKGHVLVMDFIGTDGWPAPLLKNAEFNEEVANNLYLDCIKSMRTMYRECRLVHADLSEYNMLVHEEKLYIIDVSQSVEHDHPHSLEFLRSDIANVTNFFRDRGAAVLSMKQLFELIVDPSVQSNSDVERILQQRSHEKIEEDILFMKAYIPHKLDSMVHYERDDEIERSGAEVNNPFQKVISKVLMGTKDEEKEDTLENIVEEEEDEEGSDESSLNSEDRRLEELKEHRRKLHFRPKDEELDAKRERKKAVKEEKREKRKEKIPKHVKKRHNKKAHK</sequence>
<dbReference type="SUPFAM" id="SSF56112">
    <property type="entry name" value="Protein kinase-like (PK-like)"/>
    <property type="match status" value="1"/>
</dbReference>
<evidence type="ECO:0000256" key="19">
    <source>
        <dbReference type="PIRSR" id="PIRSR038147-1"/>
    </source>
</evidence>
<feature type="compositionally biased region" description="Basic and acidic residues" evidence="22">
    <location>
        <begin position="465"/>
        <end position="475"/>
    </location>
</feature>
<dbReference type="GO" id="GO:0016787">
    <property type="term" value="F:hydrolase activity"/>
    <property type="evidence" value="ECO:0007669"/>
    <property type="project" value="UniProtKB-KW"/>
</dbReference>
<feature type="binding site" evidence="20">
    <location>
        <position position="259"/>
    </location>
    <ligand>
        <name>ATP</name>
        <dbReference type="ChEBI" id="CHEBI:30616"/>
    </ligand>
</feature>
<feature type="region of interest" description="Disordered" evidence="22">
    <location>
        <begin position="448"/>
        <end position="525"/>
    </location>
</feature>
<evidence type="ECO:0000256" key="5">
    <source>
        <dbReference type="ARBA" id="ARBA00016038"/>
    </source>
</evidence>